<dbReference type="AlphaFoldDB" id="K9MG69"/>
<protein>
    <submittedName>
        <fullName evidence="2">Uncharacterized protein</fullName>
    </submittedName>
</protein>
<sequence length="53" mass="6098">MRGILKFILLSLIVSITVILPKNNVNADEIRDGISNNSIKFLAYNYPWDFKTQ</sequence>
<geneLocation type="plasmid" evidence="1">
    <name>pJIR3536</name>
</geneLocation>
<accession>K9MG69</accession>
<gene>
    <name evidence="2" type="ORF">pNetB-NE10_73</name>
    <name evidence="1" type="ORF">pNetB_00074</name>
</gene>
<geneLocation type="plasmid" evidence="2">
    <name>pNetB-NE10</name>
</geneLocation>
<dbReference type="EMBL" id="JN689219">
    <property type="protein sequence ID" value="AEP95048.1"/>
    <property type="molecule type" value="Genomic_DNA"/>
</dbReference>
<evidence type="ECO:0000313" key="1">
    <source>
        <dbReference type="EMBL" id="AEP95048.1"/>
    </source>
</evidence>
<keyword evidence="2" id="KW-0614">Plasmid</keyword>
<proteinExistence type="predicted"/>
<reference evidence="1" key="1">
    <citation type="journal article" date="2011" name="MBio">
        <title>Necrotic Enteritis-Derived Clostridium perfringens Strain with Three Closely Related Independently Conjugative Toxin and Antibiotic Resistance Plasmids.</title>
        <authorList>
            <person name="Bannam T.L."/>
            <person name="Yan X.X."/>
            <person name="Harrison P.F."/>
            <person name="Seemann T."/>
            <person name="Keyburn A.L."/>
            <person name="Stubenrauch C."/>
            <person name="Weeramantri L.H."/>
            <person name="Cheung J.K."/>
            <person name="McClane B.A."/>
            <person name="Boyce J.D."/>
            <person name="Moore R.J."/>
            <person name="Rood J.I."/>
        </authorList>
    </citation>
    <scope>NUCLEOTIDE SEQUENCE</scope>
    <source>
        <strain evidence="1">EHE-NE18</strain>
        <plasmid evidence="1">pJIR3536</plasmid>
    </source>
</reference>
<evidence type="ECO:0000313" key="2">
    <source>
        <dbReference type="EMBL" id="AFV15079.1"/>
    </source>
</evidence>
<organism evidence="2">
    <name type="scientific">Clostridium perfringens</name>
    <dbReference type="NCBI Taxonomy" id="1502"/>
    <lineage>
        <taxon>Bacteria</taxon>
        <taxon>Bacillati</taxon>
        <taxon>Bacillota</taxon>
        <taxon>Clostridia</taxon>
        <taxon>Eubacteriales</taxon>
        <taxon>Clostridiaceae</taxon>
        <taxon>Clostridium</taxon>
    </lineage>
</organism>
<reference evidence="2" key="2">
    <citation type="journal article" date="2012" name="PLoS ONE">
        <title>Sequence of Two Plasmids from Clostridium perfringens Chicken Necrotic Enteritis Isolates and Comparison with C. perfringens Conjugative Plasmids.</title>
        <authorList>
            <person name="Parreira V.R."/>
            <person name="Costa M."/>
            <person name="Eikmeyer F."/>
            <person name="Blom J."/>
            <person name="Prescott J.F."/>
        </authorList>
    </citation>
    <scope>NUCLEOTIDE SEQUENCE</scope>
    <source>
        <strain evidence="2">NE_10</strain>
        <plasmid evidence="2">pNetB-NE10</plasmid>
    </source>
</reference>
<dbReference type="RefSeq" id="WP_015141792.1">
    <property type="nucleotide sequence ID" value="NC_019688.1"/>
</dbReference>
<name>K9MG69_CLOPF</name>
<dbReference type="EMBL" id="JQ655731">
    <property type="protein sequence ID" value="AFV15079.1"/>
    <property type="molecule type" value="Genomic_DNA"/>
</dbReference>